<dbReference type="InterPro" id="IPR007712">
    <property type="entry name" value="RelE/ParE_toxin"/>
</dbReference>
<dbReference type="KEGG" id="hnv:DDQ68_12420"/>
<dbReference type="Proteomes" id="UP000245999">
    <property type="component" value="Chromosome"/>
</dbReference>
<reference evidence="3" key="1">
    <citation type="submission" date="2018-04" db="EMBL/GenBank/DDBJ databases">
        <title>Complete genome of Antarctic heterotrophic bacterium Hymenobacter nivis.</title>
        <authorList>
            <person name="Terashima M."/>
        </authorList>
    </citation>
    <scope>NUCLEOTIDE SEQUENCE [LARGE SCALE GENOMIC DNA]</scope>
    <source>
        <strain evidence="3">NBRC 111535</strain>
    </source>
</reference>
<evidence type="ECO:0000313" key="2">
    <source>
        <dbReference type="EMBL" id="AWM35407.1"/>
    </source>
</evidence>
<dbReference type="Gene3D" id="3.30.2310.20">
    <property type="entry name" value="RelE-like"/>
    <property type="match status" value="1"/>
</dbReference>
<name>A0A2Z3GUT4_9BACT</name>
<gene>
    <name evidence="2" type="ORF">DDQ68_12420</name>
</gene>
<dbReference type="InterPro" id="IPR035093">
    <property type="entry name" value="RelE/ParE_toxin_dom_sf"/>
</dbReference>
<keyword evidence="3" id="KW-1185">Reference proteome</keyword>
<evidence type="ECO:0008006" key="4">
    <source>
        <dbReference type="Google" id="ProtNLM"/>
    </source>
</evidence>
<dbReference type="OrthoDB" id="5574284at2"/>
<organism evidence="2 3">
    <name type="scientific">Hymenobacter nivis</name>
    <dbReference type="NCBI Taxonomy" id="1850093"/>
    <lineage>
        <taxon>Bacteria</taxon>
        <taxon>Pseudomonadati</taxon>
        <taxon>Bacteroidota</taxon>
        <taxon>Cytophagia</taxon>
        <taxon>Cytophagales</taxon>
        <taxon>Hymenobacteraceae</taxon>
        <taxon>Hymenobacter</taxon>
    </lineage>
</organism>
<keyword evidence="1" id="KW-1277">Toxin-antitoxin system</keyword>
<dbReference type="AlphaFoldDB" id="A0A2Z3GUT4"/>
<proteinExistence type="predicted"/>
<dbReference type="EMBL" id="CP029145">
    <property type="protein sequence ID" value="AWM35407.1"/>
    <property type="molecule type" value="Genomic_DNA"/>
</dbReference>
<sequence>MRPEFLTVCLEDILAIREHLAGHSASAATRFVESVFAKVAQLESFPQLGRMVPEY</sequence>
<protein>
    <recommendedName>
        <fullName evidence="4">Type II toxin-antitoxin system RelE/ParE family toxin</fullName>
    </recommendedName>
</protein>
<evidence type="ECO:0000256" key="1">
    <source>
        <dbReference type="ARBA" id="ARBA00022649"/>
    </source>
</evidence>
<accession>A0A2Z3GUT4</accession>
<evidence type="ECO:0000313" key="3">
    <source>
        <dbReference type="Proteomes" id="UP000245999"/>
    </source>
</evidence>
<dbReference type="Pfam" id="PF05016">
    <property type="entry name" value="ParE_toxin"/>
    <property type="match status" value="1"/>
</dbReference>